<gene>
    <name evidence="3" type="ORF">K489DRAFT_304912</name>
</gene>
<dbReference type="Pfam" id="PF04424">
    <property type="entry name" value="MINDY_DUB"/>
    <property type="match status" value="1"/>
</dbReference>
<dbReference type="OrthoDB" id="10261212at2759"/>
<dbReference type="InterPro" id="IPR033979">
    <property type="entry name" value="MINDY_domain"/>
</dbReference>
<dbReference type="AlphaFoldDB" id="A0A6J3M5C0"/>
<dbReference type="GO" id="GO:0016807">
    <property type="term" value="F:cysteine-type carboxypeptidase activity"/>
    <property type="evidence" value="ECO:0007669"/>
    <property type="project" value="TreeGrafter"/>
</dbReference>
<feature type="non-terminal residue" evidence="3">
    <location>
        <position position="292"/>
    </location>
</feature>
<dbReference type="PANTHER" id="PTHR18063">
    <property type="entry name" value="NF-E2 INDUCIBLE PROTEIN"/>
    <property type="match status" value="1"/>
</dbReference>
<dbReference type="GO" id="GO:1990380">
    <property type="term" value="F:K48-linked deubiquitinase activity"/>
    <property type="evidence" value="ECO:0007669"/>
    <property type="project" value="InterPro"/>
</dbReference>
<dbReference type="Proteomes" id="UP000504637">
    <property type="component" value="Unplaced"/>
</dbReference>
<dbReference type="GO" id="GO:0004843">
    <property type="term" value="F:cysteine-type deubiquitinase activity"/>
    <property type="evidence" value="ECO:0007669"/>
    <property type="project" value="InterPro"/>
</dbReference>
<dbReference type="RefSeq" id="XP_033460109.1">
    <property type="nucleotide sequence ID" value="XM_033600524.1"/>
</dbReference>
<dbReference type="PANTHER" id="PTHR18063:SF6">
    <property type="entry name" value="UBIQUITIN CARBOXYL-TERMINAL HYDROLASE"/>
    <property type="match status" value="1"/>
</dbReference>
<reference evidence="3" key="2">
    <citation type="submission" date="2020-04" db="EMBL/GenBank/DDBJ databases">
        <authorList>
            <consortium name="NCBI Genome Project"/>
        </authorList>
    </citation>
    <scope>NUCLEOTIDE SEQUENCE</scope>
    <source>
        <strain evidence="3">CBS 342.82</strain>
    </source>
</reference>
<accession>A0A6J3M5C0</accession>
<dbReference type="GO" id="GO:0071108">
    <property type="term" value="P:protein K48-linked deubiquitination"/>
    <property type="evidence" value="ECO:0007669"/>
    <property type="project" value="TreeGrafter"/>
</dbReference>
<feature type="domain" description="MINDY deubiquitinase" evidence="1">
    <location>
        <begin position="12"/>
        <end position="292"/>
    </location>
</feature>
<dbReference type="InterPro" id="IPR007518">
    <property type="entry name" value="MINDY"/>
</dbReference>
<feature type="non-terminal residue" evidence="3">
    <location>
        <position position="1"/>
    </location>
</feature>
<sequence>PTAVQPEVRNEHYQIKHVSWMQNSRLRQSPVLTQNANGPCPLLALVNALVLSTPQDLDTALVEALRTREQVSLGLLLDIVFDELMSGRRGDTAIRLPDVSELYAFLRALHTGMNVNPSFIIPAGVREDTAGCFEETKEMRLYSTFNIPLIHGWLPPKHSLAYAAFERSALTFEDAQNIQFLQSELEDKLQAEGLPQTEQQLLQDIHTMKNFFVTWPTQLTDHGLQAVEQSLKPGQVAILFRNDHFSTLYKEPTRGALMTLVTDAGYSSHEEIVWESLVDVNGAASELFSGDF</sequence>
<evidence type="ECO:0000313" key="3">
    <source>
        <dbReference type="RefSeq" id="XP_033460109.1"/>
    </source>
</evidence>
<proteinExistence type="predicted"/>
<keyword evidence="2" id="KW-1185">Reference proteome</keyword>
<reference evidence="3" key="3">
    <citation type="submission" date="2025-08" db="UniProtKB">
        <authorList>
            <consortium name="RefSeq"/>
        </authorList>
    </citation>
    <scope>IDENTIFICATION</scope>
    <source>
        <strain evidence="3">CBS 342.82</strain>
    </source>
</reference>
<name>A0A6J3M5C0_9PEZI</name>
<reference evidence="3" key="1">
    <citation type="submission" date="2020-01" db="EMBL/GenBank/DDBJ databases">
        <authorList>
            <consortium name="DOE Joint Genome Institute"/>
            <person name="Haridas S."/>
            <person name="Albert R."/>
            <person name="Binder M."/>
            <person name="Bloem J."/>
            <person name="Labutti K."/>
            <person name="Salamov A."/>
            <person name="Andreopoulos B."/>
            <person name="Baker S.E."/>
            <person name="Barry K."/>
            <person name="Bills G."/>
            <person name="Bluhm B.H."/>
            <person name="Cannon C."/>
            <person name="Castanera R."/>
            <person name="Culley D.E."/>
            <person name="Daum C."/>
            <person name="Ezra D."/>
            <person name="Gonzalez J.B."/>
            <person name="Henrissat B."/>
            <person name="Kuo A."/>
            <person name="Liang C."/>
            <person name="Lipzen A."/>
            <person name="Lutzoni F."/>
            <person name="Magnuson J."/>
            <person name="Mondo S."/>
            <person name="Nolan M."/>
            <person name="Ohm R."/>
            <person name="Pangilinan J."/>
            <person name="Park H.-J."/>
            <person name="Ramirez L."/>
            <person name="Alfaro M."/>
            <person name="Sun H."/>
            <person name="Tritt A."/>
            <person name="Yoshinaga Y."/>
            <person name="Zwiers L.-H."/>
            <person name="Turgeon B.G."/>
            <person name="Goodwin S.B."/>
            <person name="Spatafora J.W."/>
            <person name="Crous P.W."/>
            <person name="Grigoriev I.V."/>
        </authorList>
    </citation>
    <scope>NUCLEOTIDE SEQUENCE</scope>
    <source>
        <strain evidence="3">CBS 342.82</strain>
    </source>
</reference>
<dbReference type="GO" id="GO:0071944">
    <property type="term" value="C:cell periphery"/>
    <property type="evidence" value="ECO:0007669"/>
    <property type="project" value="TreeGrafter"/>
</dbReference>
<dbReference type="GO" id="GO:0005829">
    <property type="term" value="C:cytosol"/>
    <property type="evidence" value="ECO:0007669"/>
    <property type="project" value="TreeGrafter"/>
</dbReference>
<organism evidence="3">
    <name type="scientific">Dissoconium aciculare CBS 342.82</name>
    <dbReference type="NCBI Taxonomy" id="1314786"/>
    <lineage>
        <taxon>Eukaryota</taxon>
        <taxon>Fungi</taxon>
        <taxon>Dikarya</taxon>
        <taxon>Ascomycota</taxon>
        <taxon>Pezizomycotina</taxon>
        <taxon>Dothideomycetes</taxon>
        <taxon>Dothideomycetidae</taxon>
        <taxon>Mycosphaerellales</taxon>
        <taxon>Dissoconiaceae</taxon>
        <taxon>Dissoconium</taxon>
    </lineage>
</organism>
<dbReference type="GeneID" id="54358324"/>
<evidence type="ECO:0000313" key="2">
    <source>
        <dbReference type="Proteomes" id="UP000504637"/>
    </source>
</evidence>
<protein>
    <recommendedName>
        <fullName evidence="1">MINDY deubiquitinase domain-containing protein</fullName>
    </recommendedName>
</protein>
<evidence type="ECO:0000259" key="1">
    <source>
        <dbReference type="Pfam" id="PF04424"/>
    </source>
</evidence>